<dbReference type="InterPro" id="IPR039280">
    <property type="entry name" value="VUP"/>
</dbReference>
<evidence type="ECO:0000313" key="3">
    <source>
        <dbReference type="Proteomes" id="UP000030645"/>
    </source>
</evidence>
<dbReference type="KEGG" id="mnt:21401228"/>
<evidence type="ECO:0000256" key="1">
    <source>
        <dbReference type="SAM" id="MobiDB-lite"/>
    </source>
</evidence>
<name>W9S2M0_9ROSA</name>
<dbReference type="AlphaFoldDB" id="W9S2M0"/>
<evidence type="ECO:0000313" key="2">
    <source>
        <dbReference type="EMBL" id="EXC23122.1"/>
    </source>
</evidence>
<sequence length="194" mass="21677">MGKPVARKPAAEDNCSAEESGWTAYFQDFSNNINNDNNNNNADDDEDDNIVEESFCTNISSSLVSDAASYAAWKLSPTRRKNSPQHHHHETPKKLSFKKTRAKEISQDDSLEDTASSPVNSPKVGDLKAVDMKAKQRDDLIDDSLGKRGTSEYYSELQPEERRTVDFNGENDCLDLKKRGLCLVPLSMLVNYLG</sequence>
<dbReference type="Proteomes" id="UP000030645">
    <property type="component" value="Unassembled WGS sequence"/>
</dbReference>
<dbReference type="STRING" id="981085.W9S2M0"/>
<gene>
    <name evidence="2" type="ORF">L484_018253</name>
</gene>
<keyword evidence="3" id="KW-1185">Reference proteome</keyword>
<organism evidence="2 3">
    <name type="scientific">Morus notabilis</name>
    <dbReference type="NCBI Taxonomy" id="981085"/>
    <lineage>
        <taxon>Eukaryota</taxon>
        <taxon>Viridiplantae</taxon>
        <taxon>Streptophyta</taxon>
        <taxon>Embryophyta</taxon>
        <taxon>Tracheophyta</taxon>
        <taxon>Spermatophyta</taxon>
        <taxon>Magnoliopsida</taxon>
        <taxon>eudicotyledons</taxon>
        <taxon>Gunneridae</taxon>
        <taxon>Pentapetalae</taxon>
        <taxon>rosids</taxon>
        <taxon>fabids</taxon>
        <taxon>Rosales</taxon>
        <taxon>Moraceae</taxon>
        <taxon>Moreae</taxon>
        <taxon>Morus</taxon>
    </lineage>
</organism>
<feature type="compositionally biased region" description="Low complexity" evidence="1">
    <location>
        <begin position="31"/>
        <end position="41"/>
    </location>
</feature>
<dbReference type="EMBL" id="KE345991">
    <property type="protein sequence ID" value="EXC23122.1"/>
    <property type="molecule type" value="Genomic_DNA"/>
</dbReference>
<protein>
    <submittedName>
        <fullName evidence="2">Uncharacterized protein</fullName>
    </submittedName>
</protein>
<feature type="compositionally biased region" description="Basic residues" evidence="1">
    <location>
        <begin position="77"/>
        <end position="101"/>
    </location>
</feature>
<dbReference type="GO" id="GO:0010089">
    <property type="term" value="P:xylem development"/>
    <property type="evidence" value="ECO:0007669"/>
    <property type="project" value="InterPro"/>
</dbReference>
<feature type="region of interest" description="Disordered" evidence="1">
    <location>
        <begin position="77"/>
        <end position="131"/>
    </location>
</feature>
<feature type="region of interest" description="Disordered" evidence="1">
    <location>
        <begin position="30"/>
        <end position="49"/>
    </location>
</feature>
<dbReference type="eggNOG" id="ENOG502S5I4">
    <property type="taxonomic scope" value="Eukaryota"/>
</dbReference>
<reference evidence="3" key="1">
    <citation type="submission" date="2013-01" db="EMBL/GenBank/DDBJ databases">
        <title>Draft Genome Sequence of a Mulberry Tree, Morus notabilis C.K. Schneid.</title>
        <authorList>
            <person name="He N."/>
            <person name="Zhao S."/>
        </authorList>
    </citation>
    <scope>NUCLEOTIDE SEQUENCE</scope>
</reference>
<proteinExistence type="predicted"/>
<dbReference type="OrthoDB" id="779856at2759"/>
<accession>W9S2M0</accession>
<dbReference type="PANTHER" id="PTHR33974">
    <property type="entry name" value="VASCULAR-RELATED UNKNOWN PROTEIN 1-RELATED"/>
    <property type="match status" value="1"/>
</dbReference>
<dbReference type="PANTHER" id="PTHR33974:SF2">
    <property type="entry name" value="VASCULAR-RELATED UNKNOWN PROTEIN 1"/>
    <property type="match status" value="1"/>
</dbReference>